<reference evidence="2" key="1">
    <citation type="submission" date="2018-12" db="EMBL/GenBank/DDBJ databases">
        <authorList>
            <person name="Will S."/>
            <person name="Neumann-Schaal M."/>
            <person name="Henke P."/>
        </authorList>
    </citation>
    <scope>NUCLEOTIDE SEQUENCE</scope>
    <source>
        <strain evidence="2">PCC 7102</strain>
    </source>
</reference>
<evidence type="ECO:0000313" key="2">
    <source>
        <dbReference type="EMBL" id="RUT02434.1"/>
    </source>
</evidence>
<dbReference type="InterPro" id="IPR050365">
    <property type="entry name" value="TIM50"/>
</dbReference>
<dbReference type="AlphaFoldDB" id="A0A3S1B0E9"/>
<sequence>MCINIKQQLNIDRKLLILDLDETLIYGTETPLAREADFLVEPYYIYRRPHLKQFLNTCLDWFDVAVWTSSSNDYAVEIVAAIFENPDSLAFLWASERCTIAYDYELLIHYPRKTLKKLKRKGYSLESIIVLDDTPQKWKQSYGNLIQVKPFEGDETDDELLRLLGYLDKLRYEKNIRALEKRSWRYM</sequence>
<reference evidence="2" key="2">
    <citation type="journal article" date="2019" name="Genome Biol. Evol.">
        <title>Day and night: Metabolic profiles and evolutionary relationships of six axenic non-marine cyanobacteria.</title>
        <authorList>
            <person name="Will S.E."/>
            <person name="Henke P."/>
            <person name="Boedeker C."/>
            <person name="Huang S."/>
            <person name="Brinkmann H."/>
            <person name="Rohde M."/>
            <person name="Jarek M."/>
            <person name="Friedl T."/>
            <person name="Seufert S."/>
            <person name="Schumacher M."/>
            <person name="Overmann J."/>
            <person name="Neumann-Schaal M."/>
            <person name="Petersen J."/>
        </authorList>
    </citation>
    <scope>NUCLEOTIDE SEQUENCE [LARGE SCALE GENOMIC DNA]</scope>
    <source>
        <strain evidence="2">PCC 7102</strain>
    </source>
</reference>
<dbReference type="InterPro" id="IPR036412">
    <property type="entry name" value="HAD-like_sf"/>
</dbReference>
<name>A0A3S1B0E9_9CYAN</name>
<comment type="caution">
    <text evidence="2">The sequence shown here is derived from an EMBL/GenBank/DDBJ whole genome shotgun (WGS) entry which is preliminary data.</text>
</comment>
<accession>A0A3S1B0E9</accession>
<feature type="domain" description="FCP1 homology" evidence="1">
    <location>
        <begin position="9"/>
        <end position="170"/>
    </location>
</feature>
<dbReference type="InterPro" id="IPR004274">
    <property type="entry name" value="FCP1_dom"/>
</dbReference>
<dbReference type="Pfam" id="PF03031">
    <property type="entry name" value="NIF"/>
    <property type="match status" value="1"/>
</dbReference>
<dbReference type="EMBL" id="RSCL01000016">
    <property type="protein sequence ID" value="RUT02434.1"/>
    <property type="molecule type" value="Genomic_DNA"/>
</dbReference>
<dbReference type="RefSeq" id="WP_201800803.1">
    <property type="nucleotide sequence ID" value="NZ_RSCL01000016.1"/>
</dbReference>
<dbReference type="InterPro" id="IPR023214">
    <property type="entry name" value="HAD_sf"/>
</dbReference>
<dbReference type="PROSITE" id="PS50969">
    <property type="entry name" value="FCP1"/>
    <property type="match status" value="1"/>
</dbReference>
<dbReference type="Gene3D" id="3.40.50.1000">
    <property type="entry name" value="HAD superfamily/HAD-like"/>
    <property type="match status" value="1"/>
</dbReference>
<gene>
    <name evidence="2" type="ORF">DSM106972_059120</name>
</gene>
<dbReference type="Proteomes" id="UP000271624">
    <property type="component" value="Unassembled WGS sequence"/>
</dbReference>
<evidence type="ECO:0000259" key="1">
    <source>
        <dbReference type="PROSITE" id="PS50969"/>
    </source>
</evidence>
<proteinExistence type="predicted"/>
<keyword evidence="3" id="KW-1185">Reference proteome</keyword>
<organism evidence="2 3">
    <name type="scientific">Dulcicalothrix desertica PCC 7102</name>
    <dbReference type="NCBI Taxonomy" id="232991"/>
    <lineage>
        <taxon>Bacteria</taxon>
        <taxon>Bacillati</taxon>
        <taxon>Cyanobacteriota</taxon>
        <taxon>Cyanophyceae</taxon>
        <taxon>Nostocales</taxon>
        <taxon>Calotrichaceae</taxon>
        <taxon>Dulcicalothrix</taxon>
    </lineage>
</organism>
<protein>
    <recommendedName>
        <fullName evidence="1">FCP1 homology domain-containing protein</fullName>
    </recommendedName>
</protein>
<evidence type="ECO:0000313" key="3">
    <source>
        <dbReference type="Proteomes" id="UP000271624"/>
    </source>
</evidence>
<dbReference type="SUPFAM" id="SSF56784">
    <property type="entry name" value="HAD-like"/>
    <property type="match status" value="1"/>
</dbReference>
<dbReference type="PANTHER" id="PTHR12210">
    <property type="entry name" value="DULLARD PROTEIN PHOSPHATASE"/>
    <property type="match status" value="1"/>
</dbReference>
<dbReference type="SMART" id="SM00577">
    <property type="entry name" value="CPDc"/>
    <property type="match status" value="1"/>
</dbReference>